<dbReference type="AlphaFoldDB" id="A0A177E0B7"/>
<gene>
    <name evidence="1" type="ORF">CC77DRAFT_321429</name>
</gene>
<dbReference type="Proteomes" id="UP000077248">
    <property type="component" value="Unassembled WGS sequence"/>
</dbReference>
<dbReference type="EMBL" id="KV441470">
    <property type="protein sequence ID" value="OAG25425.1"/>
    <property type="molecule type" value="Genomic_DNA"/>
</dbReference>
<proteinExistence type="predicted"/>
<sequence length="154" mass="16930">MPDSALAAPRLCESLPAVCSSHASQVAQSPRLMEPPRALESSTGRLCVPRVASSAKPIARPFDSSRTTVRACVRSAWSYRACWRRRPAAKPAVPTLLCFFVHTCIVTAFELPRPKSIAACRLPQPDPRTSRVRKWLINSGRRSFCSTRTGTIPV</sequence>
<dbReference type="RefSeq" id="XP_018390846.1">
    <property type="nucleotide sequence ID" value="XM_018531247.1"/>
</dbReference>
<accession>A0A177E0B7</accession>
<keyword evidence="2" id="KW-1185">Reference proteome</keyword>
<dbReference type="KEGG" id="aalt:CC77DRAFT_321429"/>
<evidence type="ECO:0000313" key="2">
    <source>
        <dbReference type="Proteomes" id="UP000077248"/>
    </source>
</evidence>
<organism evidence="1 2">
    <name type="scientific">Alternaria alternata</name>
    <name type="common">Alternaria rot fungus</name>
    <name type="synonym">Torula alternata</name>
    <dbReference type="NCBI Taxonomy" id="5599"/>
    <lineage>
        <taxon>Eukaryota</taxon>
        <taxon>Fungi</taxon>
        <taxon>Dikarya</taxon>
        <taxon>Ascomycota</taxon>
        <taxon>Pezizomycotina</taxon>
        <taxon>Dothideomycetes</taxon>
        <taxon>Pleosporomycetidae</taxon>
        <taxon>Pleosporales</taxon>
        <taxon>Pleosporineae</taxon>
        <taxon>Pleosporaceae</taxon>
        <taxon>Alternaria</taxon>
        <taxon>Alternaria sect. Alternaria</taxon>
        <taxon>Alternaria alternata complex</taxon>
    </lineage>
</organism>
<reference evidence="1 2" key="1">
    <citation type="submission" date="2016-05" db="EMBL/GenBank/DDBJ databases">
        <title>Comparative analysis of secretome profiles of manganese(II)-oxidizing ascomycete fungi.</title>
        <authorList>
            <consortium name="DOE Joint Genome Institute"/>
            <person name="Zeiner C.A."/>
            <person name="Purvine S.O."/>
            <person name="Zink E.M."/>
            <person name="Wu S."/>
            <person name="Pasa-Tolic L."/>
            <person name="Chaput D.L."/>
            <person name="Haridas S."/>
            <person name="Grigoriev I.V."/>
            <person name="Santelli C.M."/>
            <person name="Hansel C.M."/>
        </authorList>
    </citation>
    <scope>NUCLEOTIDE SEQUENCE [LARGE SCALE GENOMIC DNA]</scope>
    <source>
        <strain evidence="1 2">SRC1lrK2f</strain>
    </source>
</reference>
<name>A0A177E0B7_ALTAL</name>
<protein>
    <submittedName>
        <fullName evidence="1">Uncharacterized protein</fullName>
    </submittedName>
</protein>
<dbReference type="GeneID" id="29116841"/>
<evidence type="ECO:0000313" key="1">
    <source>
        <dbReference type="EMBL" id="OAG25425.1"/>
    </source>
</evidence>
<dbReference type="VEuPathDB" id="FungiDB:CC77DRAFT_321429"/>